<comment type="caution">
    <text evidence="8">The sequence shown here is derived from an EMBL/GenBank/DDBJ whole genome shotgun (WGS) entry which is preliminary data.</text>
</comment>
<dbReference type="InterPro" id="IPR009050">
    <property type="entry name" value="Globin-like_sf"/>
</dbReference>
<evidence type="ECO:0000259" key="7">
    <source>
        <dbReference type="PROSITE" id="PS01033"/>
    </source>
</evidence>
<dbReference type="PRINTS" id="PR01907">
    <property type="entry name" value="WORMGLOBIN"/>
</dbReference>
<dbReference type="AlphaFoldDB" id="A0A8S4P9J3"/>
<keyword evidence="9" id="KW-1185">Reference proteome</keyword>
<protein>
    <recommendedName>
        <fullName evidence="7">Globin domain-containing protein</fullName>
    </recommendedName>
</protein>
<dbReference type="Proteomes" id="UP000749559">
    <property type="component" value="Unassembled WGS sequence"/>
</dbReference>
<feature type="domain" description="Globin" evidence="7">
    <location>
        <begin position="28"/>
        <end position="178"/>
    </location>
</feature>
<proteinExistence type="inferred from homology"/>
<dbReference type="GO" id="GO:0046872">
    <property type="term" value="F:metal ion binding"/>
    <property type="evidence" value="ECO:0007669"/>
    <property type="project" value="UniProtKB-KW"/>
</dbReference>
<dbReference type="InterPro" id="IPR012292">
    <property type="entry name" value="Globin/Proto"/>
</dbReference>
<dbReference type="Gene3D" id="1.10.490.10">
    <property type="entry name" value="Globins"/>
    <property type="match status" value="1"/>
</dbReference>
<evidence type="ECO:0000256" key="4">
    <source>
        <dbReference type="ARBA" id="ARBA00022723"/>
    </source>
</evidence>
<sequence>MDLAQVSESMICELYERVRYQNSSDKLALTVNEKQKLKLSWTTFMGANPTQAGLDMFYRMFEKYPQTQSVFSFASTKAEGQMQDTSRLMLHITMVSKMIGNVVDDLDNMESIVPSLLSLGGRHGTNGYNIPKDFFPFLGESQRELMKEKLGDSFTDDHNALWTKLYQFIIDTMIEGQEKYN</sequence>
<evidence type="ECO:0000256" key="6">
    <source>
        <dbReference type="RuleBase" id="RU000356"/>
    </source>
</evidence>
<keyword evidence="2 6" id="KW-0349">Heme</keyword>
<dbReference type="InterPro" id="IPR044399">
    <property type="entry name" value="Mb-like_M"/>
</dbReference>
<evidence type="ECO:0000313" key="9">
    <source>
        <dbReference type="Proteomes" id="UP000749559"/>
    </source>
</evidence>
<dbReference type="CDD" id="cd01040">
    <property type="entry name" value="Mb-like"/>
    <property type="match status" value="1"/>
</dbReference>
<evidence type="ECO:0000256" key="5">
    <source>
        <dbReference type="ARBA" id="ARBA00023004"/>
    </source>
</evidence>
<accession>A0A8S4P9J3</accession>
<evidence type="ECO:0000256" key="2">
    <source>
        <dbReference type="ARBA" id="ARBA00022617"/>
    </source>
</evidence>
<reference evidence="8" key="1">
    <citation type="submission" date="2022-03" db="EMBL/GenBank/DDBJ databases">
        <authorList>
            <person name="Martin C."/>
        </authorList>
    </citation>
    <scope>NUCLEOTIDE SEQUENCE</scope>
</reference>
<organism evidence="8 9">
    <name type="scientific">Owenia fusiformis</name>
    <name type="common">Polychaete worm</name>
    <dbReference type="NCBI Taxonomy" id="6347"/>
    <lineage>
        <taxon>Eukaryota</taxon>
        <taxon>Metazoa</taxon>
        <taxon>Spiralia</taxon>
        <taxon>Lophotrochozoa</taxon>
        <taxon>Annelida</taxon>
        <taxon>Polychaeta</taxon>
        <taxon>Sedentaria</taxon>
        <taxon>Canalipalpata</taxon>
        <taxon>Sabellida</taxon>
        <taxon>Oweniida</taxon>
        <taxon>Oweniidae</taxon>
        <taxon>Owenia</taxon>
    </lineage>
</organism>
<keyword evidence="3 6" id="KW-0561">Oxygen transport</keyword>
<dbReference type="GO" id="GO:0020037">
    <property type="term" value="F:heme binding"/>
    <property type="evidence" value="ECO:0007669"/>
    <property type="project" value="InterPro"/>
</dbReference>
<keyword evidence="5" id="KW-0408">Iron</keyword>
<keyword evidence="1 6" id="KW-0813">Transport</keyword>
<dbReference type="PANTHER" id="PTHR46458">
    <property type="entry name" value="BLR2807 PROTEIN"/>
    <property type="match status" value="1"/>
</dbReference>
<dbReference type="OrthoDB" id="436496at2759"/>
<dbReference type="GO" id="GO:0019825">
    <property type="term" value="F:oxygen binding"/>
    <property type="evidence" value="ECO:0007669"/>
    <property type="project" value="InterPro"/>
</dbReference>
<gene>
    <name evidence="8" type="ORF">OFUS_LOCUS15351</name>
</gene>
<evidence type="ECO:0000256" key="3">
    <source>
        <dbReference type="ARBA" id="ARBA00022621"/>
    </source>
</evidence>
<dbReference type="PANTHER" id="PTHR46458:SF1">
    <property type="entry name" value="GEO09476P1"/>
    <property type="match status" value="1"/>
</dbReference>
<dbReference type="InterPro" id="IPR000971">
    <property type="entry name" value="Globin"/>
</dbReference>
<name>A0A8S4P9J3_OWEFU</name>
<dbReference type="InterPro" id="IPR050532">
    <property type="entry name" value="Globin-like_OT"/>
</dbReference>
<dbReference type="EMBL" id="CAIIXF020000007">
    <property type="protein sequence ID" value="CAH1790096.1"/>
    <property type="molecule type" value="Genomic_DNA"/>
</dbReference>
<evidence type="ECO:0000313" key="8">
    <source>
        <dbReference type="EMBL" id="CAH1790096.1"/>
    </source>
</evidence>
<dbReference type="GO" id="GO:0005344">
    <property type="term" value="F:oxygen carrier activity"/>
    <property type="evidence" value="ECO:0007669"/>
    <property type="project" value="UniProtKB-KW"/>
</dbReference>
<keyword evidence="4" id="KW-0479">Metal-binding</keyword>
<dbReference type="SMR" id="A0A8S4P9J3"/>
<dbReference type="PROSITE" id="PS01033">
    <property type="entry name" value="GLOBIN"/>
    <property type="match status" value="1"/>
</dbReference>
<comment type="similarity">
    <text evidence="6">Belongs to the globin family.</text>
</comment>
<dbReference type="SUPFAM" id="SSF46458">
    <property type="entry name" value="Globin-like"/>
    <property type="match status" value="1"/>
</dbReference>
<dbReference type="Pfam" id="PF00042">
    <property type="entry name" value="Globin"/>
    <property type="match status" value="1"/>
</dbReference>
<evidence type="ECO:0000256" key="1">
    <source>
        <dbReference type="ARBA" id="ARBA00022448"/>
    </source>
</evidence>